<keyword evidence="12" id="KW-0472">Membrane</keyword>
<keyword evidence="10" id="KW-0245">EGF-like domain</keyword>
<dbReference type="SMART" id="SM00179">
    <property type="entry name" value="EGF_CA"/>
    <property type="match status" value="1"/>
</dbReference>
<proteinExistence type="evidence at transcript level"/>
<evidence type="ECO:0000256" key="6">
    <source>
        <dbReference type="ARBA" id="ARBA00022777"/>
    </source>
</evidence>
<evidence type="ECO:0000256" key="1">
    <source>
        <dbReference type="ARBA" id="ARBA00004479"/>
    </source>
</evidence>
<evidence type="ECO:0000259" key="14">
    <source>
        <dbReference type="PROSITE" id="PS50011"/>
    </source>
</evidence>
<reference evidence="16" key="1">
    <citation type="submission" date="2005-01" db="EMBL/GenBank/DDBJ databases">
        <title>Production of a novel protein kinase during in vitro regeneration of calli of Oryza sativa.</title>
        <authorList>
            <person name="Vydehi K."/>
            <person name="Mushtaq A."/>
            <person name="Gupta A.K."/>
        </authorList>
    </citation>
    <scope>NUCLEOTIDE SEQUENCE</scope>
    <source>
        <tissue evidence="16">Calli</tissue>
    </source>
</reference>
<evidence type="ECO:0000256" key="8">
    <source>
        <dbReference type="ARBA" id="ARBA00023157"/>
    </source>
</evidence>
<evidence type="ECO:0000256" key="9">
    <source>
        <dbReference type="ARBA" id="ARBA00023180"/>
    </source>
</evidence>
<dbReference type="PROSITE" id="PS01187">
    <property type="entry name" value="EGF_CA"/>
    <property type="match status" value="1"/>
</dbReference>
<keyword evidence="5 11" id="KW-0547">Nucleotide-binding</keyword>
<feature type="domain" description="Protein kinase" evidence="14">
    <location>
        <begin position="415"/>
        <end position="717"/>
    </location>
</feature>
<dbReference type="PROSITE" id="PS00010">
    <property type="entry name" value="ASX_HYDROXYL"/>
    <property type="match status" value="1"/>
</dbReference>
<dbReference type="Pfam" id="PF00069">
    <property type="entry name" value="Pkinase"/>
    <property type="match status" value="1"/>
</dbReference>
<evidence type="ECO:0000313" key="16">
    <source>
        <dbReference type="EMBL" id="AAL83452.4"/>
    </source>
</evidence>
<dbReference type="InterPro" id="IPR025287">
    <property type="entry name" value="WAK_GUB"/>
</dbReference>
<dbReference type="GO" id="GO:0005509">
    <property type="term" value="F:calcium ion binding"/>
    <property type="evidence" value="ECO:0007669"/>
    <property type="project" value="InterPro"/>
</dbReference>
<feature type="transmembrane region" description="Helical" evidence="12">
    <location>
        <begin position="356"/>
        <end position="376"/>
    </location>
</feature>
<dbReference type="AlphaFoldDB" id="Q8RVT2"/>
<dbReference type="PANTHER" id="PTHR27005">
    <property type="entry name" value="WALL-ASSOCIATED RECEPTOR KINASE-LIKE 21"/>
    <property type="match status" value="1"/>
</dbReference>
<organism evidence="16">
    <name type="scientific">Oryza sativa</name>
    <name type="common">Rice</name>
    <dbReference type="NCBI Taxonomy" id="4530"/>
    <lineage>
        <taxon>Eukaryota</taxon>
        <taxon>Viridiplantae</taxon>
        <taxon>Streptophyta</taxon>
        <taxon>Embryophyta</taxon>
        <taxon>Tracheophyta</taxon>
        <taxon>Spermatophyta</taxon>
        <taxon>Magnoliopsida</taxon>
        <taxon>Liliopsida</taxon>
        <taxon>Poales</taxon>
        <taxon>Poaceae</taxon>
        <taxon>BOP clade</taxon>
        <taxon>Oryzoideae</taxon>
        <taxon>Oryzeae</taxon>
        <taxon>Oryzinae</taxon>
        <taxon>Oryza</taxon>
    </lineage>
</organism>
<dbReference type="InterPro" id="IPR001881">
    <property type="entry name" value="EGF-like_Ca-bd_dom"/>
</dbReference>
<keyword evidence="12" id="KW-0812">Transmembrane</keyword>
<gene>
    <name evidence="16" type="primary">WAK130</name>
</gene>
<dbReference type="InterPro" id="IPR000719">
    <property type="entry name" value="Prot_kinase_dom"/>
</dbReference>
<evidence type="ECO:0000256" key="5">
    <source>
        <dbReference type="ARBA" id="ARBA00022741"/>
    </source>
</evidence>
<evidence type="ECO:0000256" key="11">
    <source>
        <dbReference type="PROSITE-ProRule" id="PRU10141"/>
    </source>
</evidence>
<dbReference type="InterPro" id="IPR045274">
    <property type="entry name" value="WAK-like"/>
</dbReference>
<dbReference type="GO" id="GO:0004674">
    <property type="term" value="F:protein serine/threonine kinase activity"/>
    <property type="evidence" value="ECO:0007669"/>
    <property type="project" value="UniProtKB-KW"/>
</dbReference>
<dbReference type="InterPro" id="IPR011009">
    <property type="entry name" value="Kinase-like_dom_sf"/>
</dbReference>
<protein>
    <submittedName>
        <fullName evidence="16">Protein kinase</fullName>
    </submittedName>
</protein>
<feature type="chain" id="PRO_5004314337" evidence="13">
    <location>
        <begin position="26"/>
        <end position="718"/>
    </location>
</feature>
<dbReference type="InterPro" id="IPR000742">
    <property type="entry name" value="EGF"/>
</dbReference>
<evidence type="ECO:0000256" key="12">
    <source>
        <dbReference type="SAM" id="Phobius"/>
    </source>
</evidence>
<keyword evidence="2" id="KW-0723">Serine/threonine-protein kinase</keyword>
<dbReference type="GO" id="GO:0005524">
    <property type="term" value="F:ATP binding"/>
    <property type="evidence" value="ECO:0007669"/>
    <property type="project" value="UniProtKB-UniRule"/>
</dbReference>
<dbReference type="InterPro" id="IPR000152">
    <property type="entry name" value="EGF-type_Asp/Asn_hydroxyl_site"/>
</dbReference>
<feature type="binding site" evidence="11">
    <location>
        <position position="442"/>
    </location>
    <ligand>
        <name>ATP</name>
        <dbReference type="ChEBI" id="CHEBI:30616"/>
    </ligand>
</feature>
<evidence type="ECO:0000256" key="3">
    <source>
        <dbReference type="ARBA" id="ARBA00022679"/>
    </source>
</evidence>
<dbReference type="SUPFAM" id="SSF56112">
    <property type="entry name" value="Protein kinase-like (PK-like)"/>
    <property type="match status" value="1"/>
</dbReference>
<accession>Q8RVT2</accession>
<dbReference type="Gene3D" id="1.10.510.10">
    <property type="entry name" value="Transferase(Phosphotransferase) domain 1"/>
    <property type="match status" value="1"/>
</dbReference>
<dbReference type="GO" id="GO:0007166">
    <property type="term" value="P:cell surface receptor signaling pathway"/>
    <property type="evidence" value="ECO:0007669"/>
    <property type="project" value="InterPro"/>
</dbReference>
<dbReference type="PROSITE" id="PS00107">
    <property type="entry name" value="PROTEIN_KINASE_ATP"/>
    <property type="match status" value="1"/>
</dbReference>
<evidence type="ECO:0000256" key="4">
    <source>
        <dbReference type="ARBA" id="ARBA00022729"/>
    </source>
</evidence>
<keyword evidence="9" id="KW-0325">Glycoprotein</keyword>
<dbReference type="SMART" id="SM00181">
    <property type="entry name" value="EGF"/>
    <property type="match status" value="2"/>
</dbReference>
<dbReference type="PROSITE" id="PS50026">
    <property type="entry name" value="EGF_3"/>
    <property type="match status" value="1"/>
</dbReference>
<keyword evidence="4 13" id="KW-0732">Signal</keyword>
<dbReference type="InterPro" id="IPR017441">
    <property type="entry name" value="Protein_kinase_ATP_BS"/>
</dbReference>
<dbReference type="Gene3D" id="2.10.25.10">
    <property type="entry name" value="Laminin"/>
    <property type="match status" value="1"/>
</dbReference>
<dbReference type="GO" id="GO:0030247">
    <property type="term" value="F:polysaccharide binding"/>
    <property type="evidence" value="ECO:0007669"/>
    <property type="project" value="InterPro"/>
</dbReference>
<dbReference type="CDD" id="cd00054">
    <property type="entry name" value="EGF_CA"/>
    <property type="match status" value="1"/>
</dbReference>
<evidence type="ECO:0000259" key="15">
    <source>
        <dbReference type="PROSITE" id="PS50026"/>
    </source>
</evidence>
<keyword evidence="12" id="KW-1133">Transmembrane helix</keyword>
<dbReference type="PROSITE" id="PS00108">
    <property type="entry name" value="PROTEIN_KINASE_ST"/>
    <property type="match status" value="1"/>
</dbReference>
<dbReference type="FunFam" id="1.10.510.10:FF:000606">
    <property type="entry name" value="Wall-associated receptor kinase 3"/>
    <property type="match status" value="1"/>
</dbReference>
<feature type="signal peptide" evidence="13">
    <location>
        <begin position="1"/>
        <end position="25"/>
    </location>
</feature>
<dbReference type="Pfam" id="PF13947">
    <property type="entry name" value="GUB_WAK_bind"/>
    <property type="match status" value="1"/>
</dbReference>
<evidence type="ECO:0000256" key="2">
    <source>
        <dbReference type="ARBA" id="ARBA00022527"/>
    </source>
</evidence>
<dbReference type="InterPro" id="IPR008271">
    <property type="entry name" value="Ser/Thr_kinase_AS"/>
</dbReference>
<dbReference type="InterPro" id="IPR018097">
    <property type="entry name" value="EGF_Ca-bd_CS"/>
</dbReference>
<dbReference type="Gene3D" id="3.30.200.20">
    <property type="entry name" value="Phosphorylase Kinase, domain 1"/>
    <property type="match status" value="2"/>
</dbReference>
<keyword evidence="7 11" id="KW-0067">ATP-binding</keyword>
<name>Q8RVT2_ORYSA</name>
<evidence type="ECO:0000256" key="7">
    <source>
        <dbReference type="ARBA" id="ARBA00022840"/>
    </source>
</evidence>
<evidence type="ECO:0000256" key="13">
    <source>
        <dbReference type="SAM" id="SignalP"/>
    </source>
</evidence>
<dbReference type="SUPFAM" id="SSF57196">
    <property type="entry name" value="EGF/Laminin"/>
    <property type="match status" value="1"/>
</dbReference>
<keyword evidence="8" id="KW-1015">Disulfide bond</keyword>
<sequence>MAKNVMRLAILAMAQLVLLWPATTAGQRAGCPSKCGDVDIPSPFGVGDDCAWPGPDNFTVTCNHSFSPPRPYYLNIEIMNISVAAGEMRVYSPVVSQCYNSSNTTDSDRFELLQLNVTDTPFLVAPERNEFTAIGCATLGWLQGRDDGNYLTGCISTCASLETATDDGEPCTGLGCCHVPSIPPNLGILNISLGRSIGNRPAWTESPCSYAFMAEQGWYSFSRQDFSHAGSKSFVESDGGRSVPTVLDWAIRRNGLCSSATGAPACVSAHSYCVNATNGEGYLCNCSAGYSGSPYVTGGCININECELWREGPAMYPCYSGSRCYDTEGGYKCKCRFPHRGDGTGKGCKPIIPLRIVATLATVCAMVALLGLAWFIRCEHKAWEQRGFFESNGGQLLKDMGVTTFTQEQLDTITNKKRTKIGKGTFGEVYKGLHDDQEVAVKYSTAKSSIRRGKYEFVKEMAFRKSISSNGDGTLGQKASVNEIIVQSQMQHDNVVRLIGCCMETEVPMLVFEFIPNGSLETVLHGPDLRALSLPERLGIAIGSAAALAYMHSLGLQSIIHGDVKPANILLGKDLVPKVSDFGSSKLGLATKEVCADKNYIDPVCMKTNIVTQKSDVYSFGIVLIELITRKKAKYDGRNVQSDFVNCHTDNNARREMYDQDMLHTDAHSLQPDQCIECLDTMAAIAVRCLKDDVDERPTMAEVLEELKQLRASNELMV</sequence>
<dbReference type="PROSITE" id="PS50011">
    <property type="entry name" value="PROTEIN_KINASE_DOM"/>
    <property type="match status" value="1"/>
</dbReference>
<dbReference type="GO" id="GO:0005886">
    <property type="term" value="C:plasma membrane"/>
    <property type="evidence" value="ECO:0007669"/>
    <property type="project" value="TreeGrafter"/>
</dbReference>
<dbReference type="EMBL" id="AF353091">
    <property type="protein sequence ID" value="AAL83452.4"/>
    <property type="molecule type" value="mRNA"/>
</dbReference>
<dbReference type="PANTHER" id="PTHR27005:SF162">
    <property type="entry name" value="OS11G0691500 PROTEIN"/>
    <property type="match status" value="1"/>
</dbReference>
<keyword evidence="3" id="KW-0808">Transferase</keyword>
<feature type="domain" description="EGF-like" evidence="15">
    <location>
        <begin position="302"/>
        <end position="349"/>
    </location>
</feature>
<keyword evidence="6 16" id="KW-0418">Kinase</keyword>
<comment type="caution">
    <text evidence="10">Lacks conserved residue(s) required for the propagation of feature annotation.</text>
</comment>
<evidence type="ECO:0000256" key="10">
    <source>
        <dbReference type="PROSITE-ProRule" id="PRU00076"/>
    </source>
</evidence>
<dbReference type="SMART" id="SM00220">
    <property type="entry name" value="S_TKc"/>
    <property type="match status" value="1"/>
</dbReference>
<comment type="subcellular location">
    <subcellularLocation>
        <location evidence="1">Membrane</location>
        <topology evidence="1">Single-pass type I membrane protein</topology>
    </subcellularLocation>
</comment>